<organism evidence="1 2">
    <name type="scientific">Catharanthus roseus</name>
    <name type="common">Madagascar periwinkle</name>
    <name type="synonym">Vinca rosea</name>
    <dbReference type="NCBI Taxonomy" id="4058"/>
    <lineage>
        <taxon>Eukaryota</taxon>
        <taxon>Viridiplantae</taxon>
        <taxon>Streptophyta</taxon>
        <taxon>Embryophyta</taxon>
        <taxon>Tracheophyta</taxon>
        <taxon>Spermatophyta</taxon>
        <taxon>Magnoliopsida</taxon>
        <taxon>eudicotyledons</taxon>
        <taxon>Gunneridae</taxon>
        <taxon>Pentapetalae</taxon>
        <taxon>asterids</taxon>
        <taxon>lamiids</taxon>
        <taxon>Gentianales</taxon>
        <taxon>Apocynaceae</taxon>
        <taxon>Rauvolfioideae</taxon>
        <taxon>Vinceae</taxon>
        <taxon>Catharanthinae</taxon>
        <taxon>Catharanthus</taxon>
    </lineage>
</organism>
<evidence type="ECO:0000313" key="2">
    <source>
        <dbReference type="Proteomes" id="UP001060085"/>
    </source>
</evidence>
<sequence>MSGKLGSSISYVSTSLPSPFQYRRISLQITPGKGLFDLQQFYTQQLKKVQVVKSCRSIVEKMKLNETYPKRRPIFCVISEDLFMDSELETDSLLQDANQSLSDEVSLIDSLCTETEGAGGKPGFISFYNRPYKIEDKILVSNTGKNQNSLLWLVGPAVLVASFIFPSLYLRKILSIIFEDSLLTDFLILFFTEAIFYCGVAVFLLLIDHLRRPSVPISSSNIRNLYPQLGHRISSVAVLVLSLIIPMVTMGYVWPWTGPAASAALAPYLVGITVQFAFEQYARYTKSPSWPVIPIIFQVYRLHQLNRAAQLVTALSYTVKGAEMTSHNLAISSSLGTLLNVLQFLGVICIWSLSSFIMRLLPSAPMAEQ</sequence>
<proteinExistence type="predicted"/>
<comment type="caution">
    <text evidence="1">The sequence shown here is derived from an EMBL/GenBank/DDBJ whole genome shotgun (WGS) entry which is preliminary data.</text>
</comment>
<gene>
    <name evidence="1" type="ORF">M9H77_24507</name>
</gene>
<evidence type="ECO:0000313" key="1">
    <source>
        <dbReference type="EMBL" id="KAI5665184.1"/>
    </source>
</evidence>
<dbReference type="Proteomes" id="UP001060085">
    <property type="component" value="Linkage Group LG05"/>
</dbReference>
<accession>A0ACC0AWD0</accession>
<name>A0ACC0AWD0_CATRO</name>
<reference evidence="2" key="1">
    <citation type="journal article" date="2023" name="Nat. Plants">
        <title>Single-cell RNA sequencing provides a high-resolution roadmap for understanding the multicellular compartmentation of specialized metabolism.</title>
        <authorList>
            <person name="Sun S."/>
            <person name="Shen X."/>
            <person name="Li Y."/>
            <person name="Li Y."/>
            <person name="Wang S."/>
            <person name="Li R."/>
            <person name="Zhang H."/>
            <person name="Shen G."/>
            <person name="Guo B."/>
            <person name="Wei J."/>
            <person name="Xu J."/>
            <person name="St-Pierre B."/>
            <person name="Chen S."/>
            <person name="Sun C."/>
        </authorList>
    </citation>
    <scope>NUCLEOTIDE SEQUENCE [LARGE SCALE GENOMIC DNA]</scope>
</reference>
<protein>
    <submittedName>
        <fullName evidence="1">Uncharacterized protein</fullName>
    </submittedName>
</protein>
<dbReference type="EMBL" id="CM044705">
    <property type="protein sequence ID" value="KAI5665184.1"/>
    <property type="molecule type" value="Genomic_DNA"/>
</dbReference>
<keyword evidence="2" id="KW-1185">Reference proteome</keyword>